<feature type="region of interest" description="Disordered" evidence="4">
    <location>
        <begin position="230"/>
        <end position="249"/>
    </location>
</feature>
<keyword evidence="6" id="KW-1185">Reference proteome</keyword>
<evidence type="ECO:0000256" key="4">
    <source>
        <dbReference type="SAM" id="MobiDB-lite"/>
    </source>
</evidence>
<proteinExistence type="inferred from homology"/>
<evidence type="ECO:0000313" key="5">
    <source>
        <dbReference type="EMBL" id="KAG6373803.1"/>
    </source>
</evidence>
<protein>
    <submittedName>
        <fullName evidence="5">Hepatocellular carcinoma-associated antigen 59-domain-containing protein</fullName>
    </submittedName>
</protein>
<keyword evidence="3" id="KW-0539">Nucleus</keyword>
<dbReference type="GO" id="GO:0000398">
    <property type="term" value="P:mRNA splicing, via spliceosome"/>
    <property type="evidence" value="ECO:0007669"/>
    <property type="project" value="TreeGrafter"/>
</dbReference>
<dbReference type="AlphaFoldDB" id="A0A8I3A8A4"/>
<evidence type="ECO:0000256" key="2">
    <source>
        <dbReference type="ARBA" id="ARBA00007643"/>
    </source>
</evidence>
<organism evidence="5 6">
    <name type="scientific">Boletus reticuloceps</name>
    <dbReference type="NCBI Taxonomy" id="495285"/>
    <lineage>
        <taxon>Eukaryota</taxon>
        <taxon>Fungi</taxon>
        <taxon>Dikarya</taxon>
        <taxon>Basidiomycota</taxon>
        <taxon>Agaricomycotina</taxon>
        <taxon>Agaricomycetes</taxon>
        <taxon>Agaricomycetidae</taxon>
        <taxon>Boletales</taxon>
        <taxon>Boletineae</taxon>
        <taxon>Boletaceae</taxon>
        <taxon>Boletoideae</taxon>
        <taxon>Boletus</taxon>
    </lineage>
</organism>
<dbReference type="InterPro" id="IPR010756">
    <property type="entry name" value="Tls1-like"/>
</dbReference>
<sequence>MIKRRTRPQPRAREKSPETEEPLSAHVSEPEEDEDEDKSLPCVFLPPLTHEMPMLTFTFVLARLNRLSELLELRRLRKARQGIDAHKLSSGDAKKKRRRHAEEAPEDKGGLRPGASGGAKIEDDSEQVDAAARARRAVRTNNFTQQTNALDVDKHMMAYIEENLMIRRQERDASEKSTRDAKDDFALSERWKTEKKTADEGSVTNSMAMLTAIPEVDLGMDSRLRNIEETEKAKRQAAEERKERKKVNTEEEHLVATRFYRPHLKSKSDAEIMRDAKLEAMGLPPREDRKPRYDKPQMATDEMVMERFKKRMRR</sequence>
<feature type="compositionally biased region" description="Basic and acidic residues" evidence="4">
    <location>
        <begin position="100"/>
        <end position="110"/>
    </location>
</feature>
<comment type="caution">
    <text evidence="5">The sequence shown here is derived from an EMBL/GenBank/DDBJ whole genome shotgun (WGS) entry which is preliminary data.</text>
</comment>
<dbReference type="OrthoDB" id="5627at2759"/>
<gene>
    <name evidence="5" type="ORF">JVT61DRAFT_5948</name>
</gene>
<name>A0A8I3A8A4_9AGAM</name>
<feature type="region of interest" description="Disordered" evidence="4">
    <location>
        <begin position="1"/>
        <end position="40"/>
    </location>
</feature>
<reference evidence="5" key="1">
    <citation type="submission" date="2021-03" db="EMBL/GenBank/DDBJ databases">
        <title>Evolutionary innovations through gain and loss of genes in the ectomycorrhizal Boletales.</title>
        <authorList>
            <person name="Wu G."/>
            <person name="Miyauchi S."/>
            <person name="Morin E."/>
            <person name="Yang Z.-L."/>
            <person name="Xu J."/>
            <person name="Martin F.M."/>
        </authorList>
    </citation>
    <scope>NUCLEOTIDE SEQUENCE</scope>
    <source>
        <strain evidence="5">BR01</strain>
    </source>
</reference>
<feature type="compositionally biased region" description="Basic and acidic residues" evidence="4">
    <location>
        <begin position="82"/>
        <end position="93"/>
    </location>
</feature>
<dbReference type="PANTHER" id="PTHR13486:SF2">
    <property type="entry name" value="SPLICING FACTOR C9ORF78"/>
    <property type="match status" value="1"/>
</dbReference>
<feature type="compositionally biased region" description="Basic and acidic residues" evidence="4">
    <location>
        <begin position="285"/>
        <end position="295"/>
    </location>
</feature>
<feature type="region of interest" description="Disordered" evidence="4">
    <location>
        <begin position="278"/>
        <end position="302"/>
    </location>
</feature>
<dbReference type="PANTHER" id="PTHR13486">
    <property type="entry name" value="TELOMERE LENGTH AND SILENCING PROTEIN 1 TLS1 FAMILY MEMBER"/>
    <property type="match status" value="1"/>
</dbReference>
<evidence type="ECO:0000313" key="6">
    <source>
        <dbReference type="Proteomes" id="UP000683000"/>
    </source>
</evidence>
<comment type="subcellular location">
    <subcellularLocation>
        <location evidence="1">Nucleus</location>
    </subcellularLocation>
</comment>
<dbReference type="GO" id="GO:0005681">
    <property type="term" value="C:spliceosomal complex"/>
    <property type="evidence" value="ECO:0007669"/>
    <property type="project" value="TreeGrafter"/>
</dbReference>
<feature type="compositionally biased region" description="Basic residues" evidence="4">
    <location>
        <begin position="1"/>
        <end position="10"/>
    </location>
</feature>
<accession>A0A8I3A8A4</accession>
<comment type="similarity">
    <text evidence="2">Belongs to the TLS1 family.</text>
</comment>
<dbReference type="Proteomes" id="UP000683000">
    <property type="component" value="Unassembled WGS sequence"/>
</dbReference>
<dbReference type="Pfam" id="PF07052">
    <property type="entry name" value="Hep_59"/>
    <property type="match status" value="1"/>
</dbReference>
<dbReference type="EMBL" id="JAGFBS010000020">
    <property type="protein sequence ID" value="KAG6373803.1"/>
    <property type="molecule type" value="Genomic_DNA"/>
</dbReference>
<evidence type="ECO:0000256" key="1">
    <source>
        <dbReference type="ARBA" id="ARBA00004123"/>
    </source>
</evidence>
<evidence type="ECO:0000256" key="3">
    <source>
        <dbReference type="ARBA" id="ARBA00023242"/>
    </source>
</evidence>
<feature type="region of interest" description="Disordered" evidence="4">
    <location>
        <begin position="82"/>
        <end position="132"/>
    </location>
</feature>